<sequence length="36" mass="4387">MDIQDLVGQIEELQYKSFKNSLLNKMEKNLFLYVFF</sequence>
<evidence type="ECO:0000313" key="1">
    <source>
        <dbReference type="EMBL" id="AGF84858.1"/>
    </source>
</evidence>
<dbReference type="EMBL" id="KC008572">
    <property type="protein sequence ID" value="AGF84858.1"/>
    <property type="molecule type" value="Genomic_DNA"/>
</dbReference>
<protein>
    <submittedName>
        <fullName evidence="1">Uncharacterized protein</fullName>
    </submittedName>
</protein>
<organism evidence="1 2">
    <name type="scientific">Moumouvirus goulette</name>
    <dbReference type="NCBI Taxonomy" id="1247379"/>
    <lineage>
        <taxon>Viruses</taxon>
        <taxon>Varidnaviria</taxon>
        <taxon>Bamfordvirae</taxon>
        <taxon>Nucleocytoviricota</taxon>
        <taxon>Megaviricetes</taxon>
        <taxon>Imitervirales</taxon>
        <taxon>Mimiviridae</taxon>
        <taxon>Megamimivirinae</taxon>
        <taxon>Moumouvirus</taxon>
        <taxon>Moumouvirus goulettemassiliense</taxon>
    </lineage>
</organism>
<accession>M1PFT5</accession>
<proteinExistence type="predicted"/>
<reference evidence="1 2" key="1">
    <citation type="submission" date="2012-10" db="EMBL/GenBank/DDBJ databases">
        <title>Complete genome sequence of Moumouvirus goulette.</title>
        <authorList>
            <person name="Fournous G."/>
            <person name="Bougalmi M."/>
            <person name="Colson P."/>
        </authorList>
    </citation>
    <scope>NUCLEOTIDE SEQUENCE [LARGE SCALE GENOMIC DNA]</scope>
</reference>
<keyword evidence="2" id="KW-1185">Reference proteome</keyword>
<gene>
    <name evidence="1" type="ORF">glt_00049</name>
</gene>
<name>M1PFT5_9VIRU</name>
<dbReference type="Proteomes" id="UP000241071">
    <property type="component" value="Segment"/>
</dbReference>
<evidence type="ECO:0000313" key="2">
    <source>
        <dbReference type="Proteomes" id="UP000241071"/>
    </source>
</evidence>